<evidence type="ECO:0000313" key="2">
    <source>
        <dbReference type="EMBL" id="KAK7397635.1"/>
    </source>
</evidence>
<proteinExistence type="predicted"/>
<name>A0ABR1GHI3_9HYPO</name>
<keyword evidence="3" id="KW-1185">Reference proteome</keyword>
<protein>
    <submittedName>
        <fullName evidence="2">Uncharacterized protein</fullName>
    </submittedName>
</protein>
<feature type="region of interest" description="Disordered" evidence="1">
    <location>
        <begin position="1"/>
        <end position="60"/>
    </location>
</feature>
<accession>A0ABR1GHI3</accession>
<dbReference type="Proteomes" id="UP001498476">
    <property type="component" value="Unassembled WGS sequence"/>
</dbReference>
<evidence type="ECO:0000256" key="1">
    <source>
        <dbReference type="SAM" id="MobiDB-lite"/>
    </source>
</evidence>
<sequence>MACMPTSEPTLEKSQVAGTSNVRRSQSISHTTPGDRRSGDTRTGDTRTGDKRARGPDGIGLEARRMTKQRKPQTVDDIIKNLVYTVLQGSMDNSREAPMTAIGFEELANSILTRCQATASSKELDNLLLKLADEFRKNMKSVQREAKISAWFNWYFASCLHRFHHQRQSAKRDRGQDQPSCAIEVLHSIVNTLLFTDGANALSVVSAFAARGHILSGAAKRSAGDRQLIITGVADKLKGKLQVSNDFAIPIPAAYVARILDNENNAGQPVDPNSTTATHEYHSSLQACRYLSMPNLAVLRLQATSKDDKLLFGGMPFSDLQARWAAFENATPQIERLRRLLYLAEDFDPSIKSPLSQLQASIELLESGNLSQALEALERSEQECLADHTQGMPEHAAEKLALVRKASSLLLSHFSDLVRDWLEPKGIDTNDSLGSPGGNGFVWDETWDWLGTGISDLIEPDGTETLSMFFDIH</sequence>
<gene>
    <name evidence="2" type="ORF">QQX98_013002</name>
</gene>
<reference evidence="2 3" key="1">
    <citation type="journal article" date="2025" name="Microbiol. Resour. Announc.">
        <title>Draft genome sequences for Neonectria magnoliae and Neonectria punicea, canker pathogens of Liriodendron tulipifera and Acer saccharum in West Virginia.</title>
        <authorList>
            <person name="Petronek H.M."/>
            <person name="Kasson M.T."/>
            <person name="Metheny A.M."/>
            <person name="Stauder C.M."/>
            <person name="Lovett B."/>
            <person name="Lynch S.C."/>
            <person name="Garnas J.R."/>
            <person name="Kasson L.R."/>
            <person name="Stajich J.E."/>
        </authorList>
    </citation>
    <scope>NUCLEOTIDE SEQUENCE [LARGE SCALE GENOMIC DNA]</scope>
    <source>
        <strain evidence="2 3">NRRL 64653</strain>
    </source>
</reference>
<feature type="compositionally biased region" description="Basic and acidic residues" evidence="1">
    <location>
        <begin position="33"/>
        <end position="55"/>
    </location>
</feature>
<evidence type="ECO:0000313" key="3">
    <source>
        <dbReference type="Proteomes" id="UP001498476"/>
    </source>
</evidence>
<comment type="caution">
    <text evidence="2">The sequence shown here is derived from an EMBL/GenBank/DDBJ whole genome shotgun (WGS) entry which is preliminary data.</text>
</comment>
<feature type="compositionally biased region" description="Polar residues" evidence="1">
    <location>
        <begin position="7"/>
        <end position="30"/>
    </location>
</feature>
<organism evidence="2 3">
    <name type="scientific">Neonectria punicea</name>
    <dbReference type="NCBI Taxonomy" id="979145"/>
    <lineage>
        <taxon>Eukaryota</taxon>
        <taxon>Fungi</taxon>
        <taxon>Dikarya</taxon>
        <taxon>Ascomycota</taxon>
        <taxon>Pezizomycotina</taxon>
        <taxon>Sordariomycetes</taxon>
        <taxon>Hypocreomycetidae</taxon>
        <taxon>Hypocreales</taxon>
        <taxon>Nectriaceae</taxon>
        <taxon>Neonectria</taxon>
    </lineage>
</organism>
<dbReference type="EMBL" id="JAZAVJ010000465">
    <property type="protein sequence ID" value="KAK7397635.1"/>
    <property type="molecule type" value="Genomic_DNA"/>
</dbReference>